<evidence type="ECO:0000313" key="5">
    <source>
        <dbReference type="EMBL" id="SMC50365.1"/>
    </source>
</evidence>
<feature type="transmembrane region" description="Helical" evidence="4">
    <location>
        <begin position="454"/>
        <end position="472"/>
    </location>
</feature>
<feature type="transmembrane region" description="Helical" evidence="4">
    <location>
        <begin position="415"/>
        <end position="434"/>
    </location>
</feature>
<dbReference type="RefSeq" id="WP_084574762.1">
    <property type="nucleotide sequence ID" value="NZ_CP155572.1"/>
</dbReference>
<dbReference type="GO" id="GO:0009847">
    <property type="term" value="P:spore germination"/>
    <property type="evidence" value="ECO:0007669"/>
    <property type="project" value="InterPro"/>
</dbReference>
<evidence type="ECO:0000256" key="1">
    <source>
        <dbReference type="ARBA" id="ARBA00005278"/>
    </source>
</evidence>
<gene>
    <name evidence="5" type="ORF">SAMN04488500_104100</name>
</gene>
<keyword evidence="4" id="KW-0812">Transmembrane</keyword>
<dbReference type="PANTHER" id="PTHR22550">
    <property type="entry name" value="SPORE GERMINATION PROTEIN"/>
    <property type="match status" value="1"/>
</dbReference>
<evidence type="ECO:0000256" key="4">
    <source>
        <dbReference type="SAM" id="Phobius"/>
    </source>
</evidence>
<keyword evidence="4" id="KW-1133">Transmembrane helix</keyword>
<dbReference type="InterPro" id="IPR050768">
    <property type="entry name" value="UPF0353/GerABKA_families"/>
</dbReference>
<dbReference type="PANTHER" id="PTHR22550:SF5">
    <property type="entry name" value="LEUCINE ZIPPER PROTEIN 4"/>
    <property type="match status" value="1"/>
</dbReference>
<evidence type="ECO:0000256" key="2">
    <source>
        <dbReference type="ARBA" id="ARBA00023136"/>
    </source>
</evidence>
<dbReference type="STRING" id="112901.SAMN04488500_104100"/>
<dbReference type="OrthoDB" id="9772630at2"/>
<dbReference type="Pfam" id="PF03323">
    <property type="entry name" value="GerA"/>
    <property type="match status" value="1"/>
</dbReference>
<comment type="similarity">
    <text evidence="1">Belongs to the GerABKA family.</text>
</comment>
<accession>A0A1W1ZP97</accession>
<dbReference type="Proteomes" id="UP000192738">
    <property type="component" value="Unassembled WGS sequence"/>
</dbReference>
<protein>
    <submittedName>
        <fullName evidence="5">Spore germination protein KA</fullName>
    </submittedName>
</protein>
<keyword evidence="6" id="KW-1185">Reference proteome</keyword>
<dbReference type="AlphaFoldDB" id="A0A1W1ZP97"/>
<dbReference type="InterPro" id="IPR004995">
    <property type="entry name" value="Spore_Ger"/>
</dbReference>
<organism evidence="5 6">
    <name type="scientific">Sporomusa malonica</name>
    <dbReference type="NCBI Taxonomy" id="112901"/>
    <lineage>
        <taxon>Bacteria</taxon>
        <taxon>Bacillati</taxon>
        <taxon>Bacillota</taxon>
        <taxon>Negativicutes</taxon>
        <taxon>Selenomonadales</taxon>
        <taxon>Sporomusaceae</taxon>
        <taxon>Sporomusa</taxon>
    </lineage>
</organism>
<feature type="transmembrane region" description="Helical" evidence="4">
    <location>
        <begin position="504"/>
        <end position="523"/>
    </location>
</feature>
<dbReference type="GO" id="GO:0016020">
    <property type="term" value="C:membrane"/>
    <property type="evidence" value="ECO:0007669"/>
    <property type="project" value="InterPro"/>
</dbReference>
<feature type="transmembrane region" description="Helical" evidence="4">
    <location>
        <begin position="535"/>
        <end position="562"/>
    </location>
</feature>
<evidence type="ECO:0000313" key="6">
    <source>
        <dbReference type="Proteomes" id="UP000192738"/>
    </source>
</evidence>
<proteinExistence type="inferred from homology"/>
<evidence type="ECO:0000256" key="3">
    <source>
        <dbReference type="SAM" id="MobiDB-lite"/>
    </source>
</evidence>
<sequence>MNNASNNFITKIYNLAKRVVVYQPPKQPTRFVLKETENDNVPGSPLQEAGVSESLAELTKLISYARRLTGAMEKTIRTIKSAQVEQAVPVLQRLCLSLEKQQSEANPLLLAYNGAEGDPAKLPVSASLEENEKTIGRIYRLPYNTDLVIHKFVITVEPPMQSMLIYMDGLCDSKTVNNLILKPLMLFCRSGAGLKDSQVLNSLITQYLPSSKTKAAASFADVQDAVNTGDVALFIEGESAAILIEVKGWEHRSVGRPVFEQTIRGSQTGFGEVLGVNTALVRSLFNCSDLVTEKLSVGIKSKTACVIMYLESVASPSLVSEIKRRINGVETDYVTDIGILEQFIADHPNLPFPTSLNTERPDRVAAGLNEGRVAIFLDSSPFALVAPVSLFSLLHSSEDFSLLNPYTSLIRLIRWTGVTLTLFLPALFLAISTFHQEAIPTEMLLSIISARQQVPFPTIIEMLILGVAFELIREGGLRIPGFLGPTIGIVGGIILGQAAVSAKIVSPIMVIVVAATGVASYTIPDFRLGAAVRLCSLVLMLFSAVMGIVGIATGILILSAILCNMKSYGMPYISPVAPRSAGGLDVIIRGPVYRQELRPDALNPKKRRQQPGISRVWRMKKNSGGESK</sequence>
<name>A0A1W1ZP97_9FIRM</name>
<feature type="transmembrane region" description="Helical" evidence="4">
    <location>
        <begin position="479"/>
        <end position="498"/>
    </location>
</feature>
<feature type="region of interest" description="Disordered" evidence="3">
    <location>
        <begin position="599"/>
        <end position="628"/>
    </location>
</feature>
<keyword evidence="2 4" id="KW-0472">Membrane</keyword>
<dbReference type="EMBL" id="FWXI01000004">
    <property type="protein sequence ID" value="SMC50365.1"/>
    <property type="molecule type" value="Genomic_DNA"/>
</dbReference>
<reference evidence="5 6" key="1">
    <citation type="submission" date="2017-04" db="EMBL/GenBank/DDBJ databases">
        <authorList>
            <person name="Afonso C.L."/>
            <person name="Miller P.J."/>
            <person name="Scott M.A."/>
            <person name="Spackman E."/>
            <person name="Goraichik I."/>
            <person name="Dimitrov K.M."/>
            <person name="Suarez D.L."/>
            <person name="Swayne D.E."/>
        </authorList>
    </citation>
    <scope>NUCLEOTIDE SEQUENCE [LARGE SCALE GENOMIC DNA]</scope>
    <source>
        <strain evidence="5 6">DSM 5090</strain>
    </source>
</reference>